<feature type="signal peptide" evidence="1">
    <location>
        <begin position="1"/>
        <end position="24"/>
    </location>
</feature>
<dbReference type="AlphaFoldDB" id="A0A8H7QVX9"/>
<protein>
    <submittedName>
        <fullName evidence="2">Uncharacterized protein</fullName>
    </submittedName>
</protein>
<sequence>MRLNRVARIVAVFLGLSFISVVQAAVLSEGDSSNVKYSGRLARARSFDSLLALADRDMEVGEESHIPTDLSNYLETKPPPLNDTILTSYGNPAFNEMFDNITDHYPEYSKFLENASTREIMNLRLKVMTYYKSDSEYGNIQNRFDNFIRDFRPKTFSFDKFCFSIMDYLIFPGLGVESYSPAELAGLRKSVVSTIPRNATTAQRRDFVSVVDDIIFKYLTGEDISSYSTNKA</sequence>
<keyword evidence="3" id="KW-1185">Reference proteome</keyword>
<evidence type="ECO:0000256" key="1">
    <source>
        <dbReference type="SAM" id="SignalP"/>
    </source>
</evidence>
<organism evidence="2 3">
    <name type="scientific">Mucor saturninus</name>
    <dbReference type="NCBI Taxonomy" id="64648"/>
    <lineage>
        <taxon>Eukaryota</taxon>
        <taxon>Fungi</taxon>
        <taxon>Fungi incertae sedis</taxon>
        <taxon>Mucoromycota</taxon>
        <taxon>Mucoromycotina</taxon>
        <taxon>Mucoromycetes</taxon>
        <taxon>Mucorales</taxon>
        <taxon>Mucorineae</taxon>
        <taxon>Mucoraceae</taxon>
        <taxon>Mucor</taxon>
    </lineage>
</organism>
<name>A0A8H7QVX9_9FUNG</name>
<dbReference type="Proteomes" id="UP000603453">
    <property type="component" value="Unassembled WGS sequence"/>
</dbReference>
<proteinExistence type="predicted"/>
<comment type="caution">
    <text evidence="2">The sequence shown here is derived from an EMBL/GenBank/DDBJ whole genome shotgun (WGS) entry which is preliminary data.</text>
</comment>
<feature type="chain" id="PRO_5034586126" evidence="1">
    <location>
        <begin position="25"/>
        <end position="232"/>
    </location>
</feature>
<gene>
    <name evidence="2" type="ORF">INT47_012966</name>
</gene>
<keyword evidence="1" id="KW-0732">Signal</keyword>
<evidence type="ECO:0000313" key="2">
    <source>
        <dbReference type="EMBL" id="KAG2199332.1"/>
    </source>
</evidence>
<evidence type="ECO:0000313" key="3">
    <source>
        <dbReference type="Proteomes" id="UP000603453"/>
    </source>
</evidence>
<accession>A0A8H7QVX9</accession>
<reference evidence="2" key="1">
    <citation type="submission" date="2020-12" db="EMBL/GenBank/DDBJ databases">
        <title>Metabolic potential, ecology and presence of endohyphal bacteria is reflected in genomic diversity of Mucoromycotina.</title>
        <authorList>
            <person name="Muszewska A."/>
            <person name="Okrasinska A."/>
            <person name="Steczkiewicz K."/>
            <person name="Drgas O."/>
            <person name="Orlowska M."/>
            <person name="Perlinska-Lenart U."/>
            <person name="Aleksandrzak-Piekarczyk T."/>
            <person name="Szatraj K."/>
            <person name="Zielenkiewicz U."/>
            <person name="Pilsyk S."/>
            <person name="Malc E."/>
            <person name="Mieczkowski P."/>
            <person name="Kruszewska J.S."/>
            <person name="Biernat P."/>
            <person name="Pawlowska J."/>
        </authorList>
    </citation>
    <scope>NUCLEOTIDE SEQUENCE</scope>
    <source>
        <strain evidence="2">WA0000017839</strain>
    </source>
</reference>
<dbReference type="OrthoDB" id="2218082at2759"/>
<dbReference type="EMBL" id="JAEPRD010000098">
    <property type="protein sequence ID" value="KAG2199332.1"/>
    <property type="molecule type" value="Genomic_DNA"/>
</dbReference>